<evidence type="ECO:0000256" key="1">
    <source>
        <dbReference type="ARBA" id="ARBA00022679"/>
    </source>
</evidence>
<dbReference type="STRING" id="1346330.M472_17940"/>
<evidence type="ECO:0000313" key="4">
    <source>
        <dbReference type="EMBL" id="ERJ60641.1"/>
    </source>
</evidence>
<reference evidence="4 5" key="1">
    <citation type="journal article" date="2013" name="Genome Announc.">
        <title>The Draft Genome Sequence of Sphingomonas paucimobilis Strain HER1398 (Proteobacteria), Host to the Giant PAU Phage, Indicates That It Is a Member of the Genus Sphingobacterium (Bacteroidetes).</title>
        <authorList>
            <person name="White R.A.III."/>
            <person name="Suttle C.A."/>
        </authorList>
    </citation>
    <scope>NUCLEOTIDE SEQUENCE [LARGE SCALE GENOMIC DNA]</scope>
    <source>
        <strain evidence="4 5">HER1398</strain>
    </source>
</reference>
<dbReference type="Gene3D" id="3.40.50.2000">
    <property type="entry name" value="Glycogen Phosphorylase B"/>
    <property type="match status" value="2"/>
</dbReference>
<keyword evidence="1" id="KW-0808">Transferase</keyword>
<name>U2HFW0_9SPHI</name>
<dbReference type="InterPro" id="IPR001296">
    <property type="entry name" value="Glyco_trans_1"/>
</dbReference>
<organism evidence="4 5">
    <name type="scientific">Sphingobacterium paucimobilis HER1398</name>
    <dbReference type="NCBI Taxonomy" id="1346330"/>
    <lineage>
        <taxon>Bacteria</taxon>
        <taxon>Pseudomonadati</taxon>
        <taxon>Bacteroidota</taxon>
        <taxon>Sphingobacteriia</taxon>
        <taxon>Sphingobacteriales</taxon>
        <taxon>Sphingobacteriaceae</taxon>
        <taxon>Sphingobacterium</taxon>
    </lineage>
</organism>
<gene>
    <name evidence="4" type="ORF">M472_17940</name>
</gene>
<accession>U2HFW0</accession>
<evidence type="ECO:0000313" key="5">
    <source>
        <dbReference type="Proteomes" id="UP000016584"/>
    </source>
</evidence>
<dbReference type="CDD" id="cd03809">
    <property type="entry name" value="GT4_MtfB-like"/>
    <property type="match status" value="1"/>
</dbReference>
<evidence type="ECO:0000259" key="2">
    <source>
        <dbReference type="Pfam" id="PF00534"/>
    </source>
</evidence>
<dbReference type="GO" id="GO:0009103">
    <property type="term" value="P:lipopolysaccharide biosynthetic process"/>
    <property type="evidence" value="ECO:0007669"/>
    <property type="project" value="TreeGrafter"/>
</dbReference>
<dbReference type="PANTHER" id="PTHR46401">
    <property type="entry name" value="GLYCOSYLTRANSFERASE WBBK-RELATED"/>
    <property type="match status" value="1"/>
</dbReference>
<protein>
    <recommendedName>
        <fullName evidence="6">Glycosyl transferase family 1</fullName>
    </recommendedName>
</protein>
<dbReference type="eggNOG" id="COG0438">
    <property type="taxonomic scope" value="Bacteria"/>
</dbReference>
<dbReference type="OrthoDB" id="9801609at2"/>
<sequence length="373" mass="43166">MRIGFDAKRYFLNQTGLGNYSRDLIRILTHHYPENEYIKYTPKIKGSRFRSDEFVKNTKLPQGRLNNLFSSFWRSNRIVEDLKRDNIAIFHGLSGEIPVGLKENNIKSVVTIHDLIFLKFPELYKRIDRYIYHKKFKHAVNNADKIVAISQQTKRDIMEFYHIPSDRIEVIYQVCHPSFKDPKTDEQKEELRRKYNLPNRFLLNVGSVEPRKNAFQIVKAIETLDIPLIIVGKTTKYAKKIKAYIAEKGLENRVFLMQGFTMEELSLIYAMADIFIYPSIYEGFGIPIIEALYSGTPVITTNSGVFPEAGGPSSYYIDPNSVTQLTEAIQTILNNPALQQEMIVEGIKYAQRFNDQTIAEAWNNLYAGTVQIR</sequence>
<proteinExistence type="predicted"/>
<dbReference type="InterPro" id="IPR028098">
    <property type="entry name" value="Glyco_trans_4-like_N"/>
</dbReference>
<feature type="domain" description="Glycosyl transferase family 1" evidence="2">
    <location>
        <begin position="188"/>
        <end position="346"/>
    </location>
</feature>
<dbReference type="Proteomes" id="UP000016584">
    <property type="component" value="Unassembled WGS sequence"/>
</dbReference>
<keyword evidence="5" id="KW-1185">Reference proteome</keyword>
<evidence type="ECO:0000259" key="3">
    <source>
        <dbReference type="Pfam" id="PF13439"/>
    </source>
</evidence>
<dbReference type="Pfam" id="PF13439">
    <property type="entry name" value="Glyco_transf_4"/>
    <property type="match status" value="1"/>
</dbReference>
<dbReference type="RefSeq" id="WP_021068739.1">
    <property type="nucleotide sequence ID" value="NZ_ATDL01000004.1"/>
</dbReference>
<dbReference type="SUPFAM" id="SSF53756">
    <property type="entry name" value="UDP-Glycosyltransferase/glycogen phosphorylase"/>
    <property type="match status" value="1"/>
</dbReference>
<evidence type="ECO:0008006" key="6">
    <source>
        <dbReference type="Google" id="ProtNLM"/>
    </source>
</evidence>
<comment type="caution">
    <text evidence="4">The sequence shown here is derived from an EMBL/GenBank/DDBJ whole genome shotgun (WGS) entry which is preliminary data.</text>
</comment>
<dbReference type="AlphaFoldDB" id="U2HFW0"/>
<dbReference type="PANTHER" id="PTHR46401:SF2">
    <property type="entry name" value="GLYCOSYLTRANSFERASE WBBK-RELATED"/>
    <property type="match status" value="1"/>
</dbReference>
<dbReference type="EMBL" id="ATDL01000004">
    <property type="protein sequence ID" value="ERJ60641.1"/>
    <property type="molecule type" value="Genomic_DNA"/>
</dbReference>
<dbReference type="PATRIC" id="fig|1346330.5.peg.545"/>
<feature type="domain" description="Glycosyltransferase subfamily 4-like N-terminal" evidence="3">
    <location>
        <begin position="41"/>
        <end position="172"/>
    </location>
</feature>
<dbReference type="Pfam" id="PF00534">
    <property type="entry name" value="Glycos_transf_1"/>
    <property type="match status" value="1"/>
</dbReference>
<dbReference type="GO" id="GO:0016757">
    <property type="term" value="F:glycosyltransferase activity"/>
    <property type="evidence" value="ECO:0007669"/>
    <property type="project" value="InterPro"/>
</dbReference>